<feature type="transmembrane region" description="Helical" evidence="1">
    <location>
        <begin position="220"/>
        <end position="248"/>
    </location>
</feature>
<dbReference type="EMBL" id="KN824376">
    <property type="protein sequence ID" value="KIM21642.1"/>
    <property type="molecule type" value="Genomic_DNA"/>
</dbReference>
<protein>
    <submittedName>
        <fullName evidence="2">Uncharacterized protein</fullName>
    </submittedName>
</protein>
<dbReference type="STRING" id="933852.A0A0C2WWB0"/>
<evidence type="ECO:0000313" key="3">
    <source>
        <dbReference type="Proteomes" id="UP000054097"/>
    </source>
</evidence>
<keyword evidence="1" id="KW-1133">Transmembrane helix</keyword>
<dbReference type="AlphaFoldDB" id="A0A0C2WWB0"/>
<feature type="transmembrane region" description="Helical" evidence="1">
    <location>
        <begin position="20"/>
        <end position="44"/>
    </location>
</feature>
<evidence type="ECO:0000313" key="2">
    <source>
        <dbReference type="EMBL" id="KIM21642.1"/>
    </source>
</evidence>
<accession>A0A0C2WWB0</accession>
<evidence type="ECO:0000256" key="1">
    <source>
        <dbReference type="SAM" id="Phobius"/>
    </source>
</evidence>
<dbReference type="OrthoDB" id="3029001at2759"/>
<sequence length="314" mass="35783">MLGPYLSERSRVLSAQRIHGFFVIMGGFHLFRLPAHAASIPLILRSSKTSKFVIPSGLHLRIDEIPVRPLKFDDIPVDILQIMAPTETELRDKSKSDTLAKFIVLVQTSWFMIQCIARGTQNLPLTQLEVVTLAYAMLNFFIYAFWWAKPQNVDCPVRLYAASRTSHHKSGEAVEWEENRIARWMEKIAEYTVGEQDRFATLSDQRSIPMFWSGRPCNRLLVNAGTWPSILGSAFVPLIVAILCTWWSVDGKAEGKFLHWMWVIAAACVVLLMLSAWLYIISRIATLVIAFTTLRYLPPAAFDTVDWTNFIPHI</sequence>
<keyword evidence="3" id="KW-1185">Reference proteome</keyword>
<reference evidence="3" key="2">
    <citation type="submission" date="2015-01" db="EMBL/GenBank/DDBJ databases">
        <title>Evolutionary Origins and Diversification of the Mycorrhizal Mutualists.</title>
        <authorList>
            <consortium name="DOE Joint Genome Institute"/>
            <consortium name="Mycorrhizal Genomics Consortium"/>
            <person name="Kohler A."/>
            <person name="Kuo A."/>
            <person name="Nagy L.G."/>
            <person name="Floudas D."/>
            <person name="Copeland A."/>
            <person name="Barry K.W."/>
            <person name="Cichocki N."/>
            <person name="Veneault-Fourrey C."/>
            <person name="LaButti K."/>
            <person name="Lindquist E.A."/>
            <person name="Lipzen A."/>
            <person name="Lundell T."/>
            <person name="Morin E."/>
            <person name="Murat C."/>
            <person name="Riley R."/>
            <person name="Ohm R."/>
            <person name="Sun H."/>
            <person name="Tunlid A."/>
            <person name="Henrissat B."/>
            <person name="Grigoriev I.V."/>
            <person name="Hibbett D.S."/>
            <person name="Martin F."/>
        </authorList>
    </citation>
    <scope>NUCLEOTIDE SEQUENCE [LARGE SCALE GENOMIC DNA]</scope>
    <source>
        <strain evidence="3">MAFF 305830</strain>
    </source>
</reference>
<keyword evidence="1" id="KW-0812">Transmembrane</keyword>
<dbReference type="Proteomes" id="UP000054097">
    <property type="component" value="Unassembled WGS sequence"/>
</dbReference>
<dbReference type="HOGENOM" id="CLU_022883_6_0_1"/>
<feature type="transmembrane region" description="Helical" evidence="1">
    <location>
        <begin position="260"/>
        <end position="281"/>
    </location>
</feature>
<feature type="transmembrane region" description="Helical" evidence="1">
    <location>
        <begin position="131"/>
        <end position="148"/>
    </location>
</feature>
<dbReference type="PANTHER" id="PTHR35043">
    <property type="entry name" value="TRANSCRIPTION FACTOR DOMAIN-CONTAINING PROTEIN"/>
    <property type="match status" value="1"/>
</dbReference>
<name>A0A0C2WWB0_SERVB</name>
<gene>
    <name evidence="2" type="ORF">M408DRAFT_29400</name>
</gene>
<reference evidence="2 3" key="1">
    <citation type="submission" date="2014-04" db="EMBL/GenBank/DDBJ databases">
        <authorList>
            <consortium name="DOE Joint Genome Institute"/>
            <person name="Kuo A."/>
            <person name="Zuccaro A."/>
            <person name="Kohler A."/>
            <person name="Nagy L.G."/>
            <person name="Floudas D."/>
            <person name="Copeland A."/>
            <person name="Barry K.W."/>
            <person name="Cichocki N."/>
            <person name="Veneault-Fourrey C."/>
            <person name="LaButti K."/>
            <person name="Lindquist E.A."/>
            <person name="Lipzen A."/>
            <person name="Lundell T."/>
            <person name="Morin E."/>
            <person name="Murat C."/>
            <person name="Sun H."/>
            <person name="Tunlid A."/>
            <person name="Henrissat B."/>
            <person name="Grigoriev I.V."/>
            <person name="Hibbett D.S."/>
            <person name="Martin F."/>
            <person name="Nordberg H.P."/>
            <person name="Cantor M.N."/>
            <person name="Hua S.X."/>
        </authorList>
    </citation>
    <scope>NUCLEOTIDE SEQUENCE [LARGE SCALE GENOMIC DNA]</scope>
    <source>
        <strain evidence="2 3">MAFF 305830</strain>
    </source>
</reference>
<organism evidence="2 3">
    <name type="scientific">Serendipita vermifera MAFF 305830</name>
    <dbReference type="NCBI Taxonomy" id="933852"/>
    <lineage>
        <taxon>Eukaryota</taxon>
        <taxon>Fungi</taxon>
        <taxon>Dikarya</taxon>
        <taxon>Basidiomycota</taxon>
        <taxon>Agaricomycotina</taxon>
        <taxon>Agaricomycetes</taxon>
        <taxon>Sebacinales</taxon>
        <taxon>Serendipitaceae</taxon>
        <taxon>Serendipita</taxon>
    </lineage>
</organism>
<dbReference type="PANTHER" id="PTHR35043:SF7">
    <property type="entry name" value="TRANSCRIPTION FACTOR DOMAIN-CONTAINING PROTEIN"/>
    <property type="match status" value="1"/>
</dbReference>
<keyword evidence="1" id="KW-0472">Membrane</keyword>
<proteinExistence type="predicted"/>